<comment type="caution">
    <text evidence="2">The sequence shown here is derived from an EMBL/GenBank/DDBJ whole genome shotgun (WGS) entry which is preliminary data.</text>
</comment>
<name>A0ABV3J540_9ACTN</name>
<dbReference type="RefSeq" id="WP_366090839.1">
    <property type="nucleotide sequence ID" value="NZ_JBFASG010000059.1"/>
</dbReference>
<feature type="region of interest" description="Disordered" evidence="1">
    <location>
        <begin position="24"/>
        <end position="43"/>
    </location>
</feature>
<dbReference type="Proteomes" id="UP001552479">
    <property type="component" value="Unassembled WGS sequence"/>
</dbReference>
<evidence type="ECO:0000256" key="1">
    <source>
        <dbReference type="SAM" id="MobiDB-lite"/>
    </source>
</evidence>
<dbReference type="EMBL" id="JBFASG010000059">
    <property type="protein sequence ID" value="MEV4927788.1"/>
    <property type="molecule type" value="Genomic_DNA"/>
</dbReference>
<gene>
    <name evidence="2" type="ORF">AB0L03_34110</name>
</gene>
<reference evidence="2 3" key="1">
    <citation type="submission" date="2024-06" db="EMBL/GenBank/DDBJ databases">
        <title>The Natural Products Discovery Center: Release of the First 8490 Sequenced Strains for Exploring Actinobacteria Biosynthetic Diversity.</title>
        <authorList>
            <person name="Kalkreuter E."/>
            <person name="Kautsar S.A."/>
            <person name="Yang D."/>
            <person name="Bader C.D."/>
            <person name="Teijaro C.N."/>
            <person name="Fluegel L."/>
            <person name="Davis C.M."/>
            <person name="Simpson J.R."/>
            <person name="Lauterbach L."/>
            <person name="Steele A.D."/>
            <person name="Gui C."/>
            <person name="Meng S."/>
            <person name="Li G."/>
            <person name="Viehrig K."/>
            <person name="Ye F."/>
            <person name="Su P."/>
            <person name="Kiefer A.F."/>
            <person name="Nichols A."/>
            <person name="Cepeda A.J."/>
            <person name="Yan W."/>
            <person name="Fan B."/>
            <person name="Jiang Y."/>
            <person name="Adhikari A."/>
            <person name="Zheng C.-J."/>
            <person name="Schuster L."/>
            <person name="Cowan T.M."/>
            <person name="Smanski M.J."/>
            <person name="Chevrette M.G."/>
            <person name="De Carvalho L.P.S."/>
            <person name="Shen B."/>
        </authorList>
    </citation>
    <scope>NUCLEOTIDE SEQUENCE [LARGE SCALE GENOMIC DNA]</scope>
    <source>
        <strain evidence="2 3">NPDC053791</strain>
    </source>
</reference>
<dbReference type="InterPro" id="IPR046732">
    <property type="entry name" value="DUF6624"/>
</dbReference>
<keyword evidence="3" id="KW-1185">Reference proteome</keyword>
<dbReference type="Pfam" id="PF20329">
    <property type="entry name" value="DUF6624"/>
    <property type="match status" value="1"/>
</dbReference>
<protein>
    <submittedName>
        <fullName evidence="2">DUF6624 domain-containing protein</fullName>
    </submittedName>
</protein>
<sequence>MTNTVPRDGAAPQRPDLAAELLRRKDLDQHARGVRPDGTRADPDWKAMTAVDADNVAWLKKAVDEVGWPGLTLVGEDACDSAWLFAQHADEHRDFQEQALVLLREAVEAGEAPPWQLAYLTDRCLVGRKEPQLYGTQYRNGAPLPIADAERLDERRASAGMEPHAEYDARMRHL</sequence>
<evidence type="ECO:0000313" key="3">
    <source>
        <dbReference type="Proteomes" id="UP001552479"/>
    </source>
</evidence>
<accession>A0ABV3J540</accession>
<organism evidence="2 3">
    <name type="scientific">Streptomyces roseoverticillatus</name>
    <dbReference type="NCBI Taxonomy" id="66429"/>
    <lineage>
        <taxon>Bacteria</taxon>
        <taxon>Bacillati</taxon>
        <taxon>Actinomycetota</taxon>
        <taxon>Actinomycetes</taxon>
        <taxon>Kitasatosporales</taxon>
        <taxon>Streptomycetaceae</taxon>
        <taxon>Streptomyces</taxon>
    </lineage>
</organism>
<proteinExistence type="predicted"/>
<evidence type="ECO:0000313" key="2">
    <source>
        <dbReference type="EMBL" id="MEV4927788.1"/>
    </source>
</evidence>